<dbReference type="NCBIfam" id="TIGR01571">
    <property type="entry name" value="A_thal_Cys_rich"/>
    <property type="match status" value="1"/>
</dbReference>
<dbReference type="AlphaFoldDB" id="A0A922S390"/>
<organism evidence="2 3">
    <name type="scientific">Schistosoma haematobium</name>
    <name type="common">Blood fluke</name>
    <dbReference type="NCBI Taxonomy" id="6185"/>
    <lineage>
        <taxon>Eukaryota</taxon>
        <taxon>Metazoa</taxon>
        <taxon>Spiralia</taxon>
        <taxon>Lophotrochozoa</taxon>
        <taxon>Platyhelminthes</taxon>
        <taxon>Trematoda</taxon>
        <taxon>Digenea</taxon>
        <taxon>Strigeidida</taxon>
        <taxon>Schistosomatoidea</taxon>
        <taxon>Schistosomatidae</taxon>
        <taxon>Schistosoma</taxon>
    </lineage>
</organism>
<reference evidence="2" key="2">
    <citation type="journal article" date="2019" name="Gigascience">
        <title>High-quality Schistosoma haematobium genome achieved by single-molecule and long-range sequencing.</title>
        <authorList>
            <person name="Stroehlein A.J."/>
            <person name="Korhonen P.K."/>
            <person name="Chong T.M."/>
            <person name="Lim Y.L."/>
            <person name="Chan K.G."/>
            <person name="Webster B."/>
            <person name="Rollinson D."/>
            <person name="Brindley P.J."/>
            <person name="Gasser R.B."/>
            <person name="Young N.D."/>
        </authorList>
    </citation>
    <scope>NUCLEOTIDE SEQUENCE</scope>
</reference>
<keyword evidence="3" id="KW-1185">Reference proteome</keyword>
<evidence type="ECO:0008006" key="4">
    <source>
        <dbReference type="Google" id="ProtNLM"/>
    </source>
</evidence>
<protein>
    <recommendedName>
        <fullName evidence="4">Cornifelin</fullName>
    </recommendedName>
</protein>
<comment type="similarity">
    <text evidence="1">Belongs to the cornifelin family.</text>
</comment>
<reference evidence="2" key="4">
    <citation type="journal article" date="2022" name="PLoS Pathog.">
        <title>Chromosome-level genome of Schistosoma haematobium underpins genome-wide explorations of molecular variation.</title>
        <authorList>
            <person name="Stroehlein A.J."/>
            <person name="Korhonen P.K."/>
            <person name="Lee V.V."/>
            <person name="Ralph S.A."/>
            <person name="Mentink-Kane M."/>
            <person name="You H."/>
            <person name="McManus D.P."/>
            <person name="Tchuente L.T."/>
            <person name="Stothard J.R."/>
            <person name="Kaur P."/>
            <person name="Dudchenko O."/>
            <person name="Aiden E.L."/>
            <person name="Yang B."/>
            <person name="Yang H."/>
            <person name="Emery A.M."/>
            <person name="Webster B.L."/>
            <person name="Brindley P.J."/>
            <person name="Rollinson D."/>
            <person name="Chang B.C.H."/>
            <person name="Gasser R.B."/>
            <person name="Young N.D."/>
        </authorList>
    </citation>
    <scope>NUCLEOTIDE SEQUENCE</scope>
</reference>
<name>A0A922S390_SCHHA</name>
<dbReference type="PANTHER" id="PTHR15907">
    <property type="entry name" value="DUF614 FAMILY PROTEIN-RELATED"/>
    <property type="match status" value="1"/>
</dbReference>
<dbReference type="RefSeq" id="XP_051072001.1">
    <property type="nucleotide sequence ID" value="XM_051211888.1"/>
</dbReference>
<gene>
    <name evidence="2" type="ORF">MS3_00004006</name>
</gene>
<comment type="caution">
    <text evidence="2">The sequence shown here is derived from an EMBL/GenBank/DDBJ whole genome shotgun (WGS) entry which is preliminary data.</text>
</comment>
<sequence>MGEEAVTKQPMSSQIEETREWESGLFQCTNDLTSCFLSLFCPCPYLCYLYSYANEPCWLPCIGAGTGPLRMRQRFRHKIKGSITNDFLLSCICTQCVMCQLKRDMDYVVKNDGDI</sequence>
<dbReference type="KEGG" id="shx:MS3_00004006"/>
<evidence type="ECO:0000313" key="2">
    <source>
        <dbReference type="EMBL" id="KAH9591888.1"/>
    </source>
</evidence>
<evidence type="ECO:0000256" key="1">
    <source>
        <dbReference type="ARBA" id="ARBA00009024"/>
    </source>
</evidence>
<proteinExistence type="inferred from homology"/>
<accession>A0A922S390</accession>
<dbReference type="InterPro" id="IPR006461">
    <property type="entry name" value="PLAC_motif_containing"/>
</dbReference>
<reference evidence="2" key="3">
    <citation type="submission" date="2021-06" db="EMBL/GenBank/DDBJ databases">
        <title>Chromosome-level genome assembly for S. haematobium.</title>
        <authorList>
            <person name="Stroehlein A.J."/>
        </authorList>
    </citation>
    <scope>NUCLEOTIDE SEQUENCE</scope>
</reference>
<dbReference type="Proteomes" id="UP000471633">
    <property type="component" value="Unassembled WGS sequence"/>
</dbReference>
<dbReference type="CTD" id="75577177"/>
<evidence type="ECO:0000313" key="3">
    <source>
        <dbReference type="Proteomes" id="UP000471633"/>
    </source>
</evidence>
<dbReference type="EMBL" id="AMPZ03000002">
    <property type="protein sequence ID" value="KAH9591888.1"/>
    <property type="molecule type" value="Genomic_DNA"/>
</dbReference>
<reference evidence="2" key="1">
    <citation type="journal article" date="2012" name="Nat. Genet.">
        <title>Whole-genome sequence of Schistosoma haematobium.</title>
        <authorList>
            <person name="Young N.D."/>
            <person name="Jex A.R."/>
            <person name="Li B."/>
            <person name="Liu S."/>
            <person name="Yang L."/>
            <person name="Xiong Z."/>
            <person name="Li Y."/>
            <person name="Cantacessi C."/>
            <person name="Hall R.S."/>
            <person name="Xu X."/>
            <person name="Chen F."/>
            <person name="Wu X."/>
            <person name="Zerlotini A."/>
            <person name="Oliveira G."/>
            <person name="Hofmann A."/>
            <person name="Zhang G."/>
            <person name="Fang X."/>
            <person name="Kang Y."/>
            <person name="Campbell B.E."/>
            <person name="Loukas A."/>
            <person name="Ranganathan S."/>
            <person name="Rollinson D."/>
            <person name="Rinaldi G."/>
            <person name="Brindley P.J."/>
            <person name="Yang H."/>
            <person name="Wang J."/>
            <person name="Wang J."/>
            <person name="Gasser R.B."/>
        </authorList>
    </citation>
    <scope>NUCLEOTIDE SEQUENCE</scope>
</reference>
<dbReference type="GeneID" id="75577177"/>
<dbReference type="Pfam" id="PF04749">
    <property type="entry name" value="PLAC8"/>
    <property type="match status" value="1"/>
</dbReference>